<dbReference type="PROSITE" id="PS51257">
    <property type="entry name" value="PROKAR_LIPOPROTEIN"/>
    <property type="match status" value="1"/>
</dbReference>
<dbReference type="CDD" id="cd01146">
    <property type="entry name" value="FhuD"/>
    <property type="match status" value="1"/>
</dbReference>
<comment type="similarity">
    <text evidence="2">Belongs to the bacterial solute-binding protein 8 family.</text>
</comment>
<organism evidence="8 9">
    <name type="scientific">Phytoactinopolyspora alkaliphila</name>
    <dbReference type="NCBI Taxonomy" id="1783498"/>
    <lineage>
        <taxon>Bacteria</taxon>
        <taxon>Bacillati</taxon>
        <taxon>Actinomycetota</taxon>
        <taxon>Actinomycetes</taxon>
        <taxon>Jiangellales</taxon>
        <taxon>Jiangellaceae</taxon>
        <taxon>Phytoactinopolyspora</taxon>
    </lineage>
</organism>
<evidence type="ECO:0000256" key="3">
    <source>
        <dbReference type="ARBA" id="ARBA00022448"/>
    </source>
</evidence>
<dbReference type="SUPFAM" id="SSF53807">
    <property type="entry name" value="Helical backbone' metal receptor"/>
    <property type="match status" value="1"/>
</dbReference>
<evidence type="ECO:0000256" key="4">
    <source>
        <dbReference type="ARBA" id="ARBA00022729"/>
    </source>
</evidence>
<evidence type="ECO:0000256" key="5">
    <source>
        <dbReference type="SAM" id="MobiDB-lite"/>
    </source>
</evidence>
<feature type="region of interest" description="Disordered" evidence="5">
    <location>
        <begin position="22"/>
        <end position="42"/>
    </location>
</feature>
<dbReference type="Proteomes" id="UP000469185">
    <property type="component" value="Unassembled WGS sequence"/>
</dbReference>
<dbReference type="Gene3D" id="3.40.50.1980">
    <property type="entry name" value="Nitrogenase molybdenum iron protein domain"/>
    <property type="match status" value="2"/>
</dbReference>
<comment type="caution">
    <text evidence="8">The sequence shown here is derived from an EMBL/GenBank/DDBJ whole genome shotgun (WGS) entry which is preliminary data.</text>
</comment>
<feature type="chain" id="PRO_5026838298" evidence="6">
    <location>
        <begin position="29"/>
        <end position="327"/>
    </location>
</feature>
<dbReference type="PANTHER" id="PTHR30532:SF1">
    <property type="entry name" value="IRON(3+)-HYDROXAMATE-BINDING PROTEIN FHUD"/>
    <property type="match status" value="1"/>
</dbReference>
<keyword evidence="3" id="KW-0813">Transport</keyword>
<evidence type="ECO:0000313" key="9">
    <source>
        <dbReference type="Proteomes" id="UP000469185"/>
    </source>
</evidence>
<keyword evidence="9" id="KW-1185">Reference proteome</keyword>
<protein>
    <submittedName>
        <fullName evidence="8">Iron-siderophore ABC transporter substrate-binding protein</fullName>
    </submittedName>
</protein>
<evidence type="ECO:0000256" key="2">
    <source>
        <dbReference type="ARBA" id="ARBA00008814"/>
    </source>
</evidence>
<dbReference type="AlphaFoldDB" id="A0A6N9YTB3"/>
<dbReference type="PANTHER" id="PTHR30532">
    <property type="entry name" value="IRON III DICITRATE-BINDING PERIPLASMIC PROTEIN"/>
    <property type="match status" value="1"/>
</dbReference>
<feature type="domain" description="Fe/B12 periplasmic-binding" evidence="7">
    <location>
        <begin position="61"/>
        <end position="327"/>
    </location>
</feature>
<dbReference type="PROSITE" id="PS50983">
    <property type="entry name" value="FE_B12_PBP"/>
    <property type="match status" value="1"/>
</dbReference>
<evidence type="ECO:0000259" key="7">
    <source>
        <dbReference type="PROSITE" id="PS50983"/>
    </source>
</evidence>
<feature type="signal peptide" evidence="6">
    <location>
        <begin position="1"/>
        <end position="28"/>
    </location>
</feature>
<proteinExistence type="inferred from homology"/>
<evidence type="ECO:0000256" key="1">
    <source>
        <dbReference type="ARBA" id="ARBA00004196"/>
    </source>
</evidence>
<reference evidence="8 9" key="1">
    <citation type="submission" date="2020-02" db="EMBL/GenBank/DDBJ databases">
        <authorList>
            <person name="Li X.-J."/>
            <person name="Feng X.-M."/>
        </authorList>
    </citation>
    <scope>NUCLEOTIDE SEQUENCE [LARGE SCALE GENOMIC DNA]</scope>
    <source>
        <strain evidence="8 9">CGMCC 4.7225</strain>
    </source>
</reference>
<sequence length="327" mass="34556">MRLRHAIMPALAAAMLALSACGSSEEPADDDETTPQAQASEPITVTDARGEEVTLDAPAENVVALEWAETEALVTLGVMPSGVADVDGYSTWVGASAPLGDDVTDVGTRQEPSVDSIVALDPDLVIMEDRGNPVAEQLEEYVPVIVIQGADASRNIEQMKENFTTIATAVGKEAEAEQVLSDFDAALDDGRQQIADAGHEGEKFLMADGWMEGSAVSIRMFGEGSLVSDLGEELGLENAWTEGVDAEWGLGQTDVEGLADLPDLHFFYSASDADDVFADGLSGNAIWESLPFVESGQIHKLAPGTWTFGGPASCMFIVEQFVDALTA</sequence>
<dbReference type="GO" id="GO:1901678">
    <property type="term" value="P:iron coordination entity transport"/>
    <property type="evidence" value="ECO:0007669"/>
    <property type="project" value="UniProtKB-ARBA"/>
</dbReference>
<dbReference type="Pfam" id="PF01497">
    <property type="entry name" value="Peripla_BP_2"/>
    <property type="match status" value="1"/>
</dbReference>
<evidence type="ECO:0000313" key="8">
    <source>
        <dbReference type="EMBL" id="NED98167.1"/>
    </source>
</evidence>
<accession>A0A6N9YTB3</accession>
<dbReference type="InterPro" id="IPR002491">
    <property type="entry name" value="ABC_transptr_periplasmic_BD"/>
</dbReference>
<comment type="subcellular location">
    <subcellularLocation>
        <location evidence="1">Cell envelope</location>
    </subcellularLocation>
</comment>
<gene>
    <name evidence="8" type="ORF">G1H11_22975</name>
</gene>
<dbReference type="InterPro" id="IPR051313">
    <property type="entry name" value="Bact_iron-sidero_bind"/>
</dbReference>
<dbReference type="EMBL" id="JAAGOB010000017">
    <property type="protein sequence ID" value="NED98167.1"/>
    <property type="molecule type" value="Genomic_DNA"/>
</dbReference>
<dbReference type="GO" id="GO:0030288">
    <property type="term" value="C:outer membrane-bounded periplasmic space"/>
    <property type="evidence" value="ECO:0007669"/>
    <property type="project" value="TreeGrafter"/>
</dbReference>
<dbReference type="RefSeq" id="WP_163820960.1">
    <property type="nucleotide sequence ID" value="NZ_JAAGOB010000017.1"/>
</dbReference>
<name>A0A6N9YTB3_9ACTN</name>
<keyword evidence="4 6" id="KW-0732">Signal</keyword>
<evidence type="ECO:0000256" key="6">
    <source>
        <dbReference type="SAM" id="SignalP"/>
    </source>
</evidence>